<organism evidence="2">
    <name type="scientific">viral metagenome</name>
    <dbReference type="NCBI Taxonomy" id="1070528"/>
    <lineage>
        <taxon>unclassified sequences</taxon>
        <taxon>metagenomes</taxon>
        <taxon>organismal metagenomes</taxon>
    </lineage>
</organism>
<keyword evidence="1" id="KW-1133">Transmembrane helix</keyword>
<sequence>MDYLISGISLLALDSVYLSLIKNYFNKQIKKIQGEDIQLNMTATIATYMFLSFALYYFIIKKKASVTDAFYLGLSIYAVYELTSKAIFKNWSYMTVIIDTLWGGILFASSTYITKIATKLIKKL</sequence>
<dbReference type="Pfam" id="PF09945">
    <property type="entry name" value="DUF2177"/>
    <property type="match status" value="1"/>
</dbReference>
<evidence type="ECO:0000256" key="1">
    <source>
        <dbReference type="SAM" id="Phobius"/>
    </source>
</evidence>
<keyword evidence="1" id="KW-0812">Transmembrane</keyword>
<dbReference type="AlphaFoldDB" id="A0A6C0KGK8"/>
<reference evidence="2" key="1">
    <citation type="journal article" date="2020" name="Nature">
        <title>Giant virus diversity and host interactions through global metagenomics.</title>
        <authorList>
            <person name="Schulz F."/>
            <person name="Roux S."/>
            <person name="Paez-Espino D."/>
            <person name="Jungbluth S."/>
            <person name="Walsh D.A."/>
            <person name="Denef V.J."/>
            <person name="McMahon K.D."/>
            <person name="Konstantinidis K.T."/>
            <person name="Eloe-Fadrosh E.A."/>
            <person name="Kyrpides N.C."/>
            <person name="Woyke T."/>
        </authorList>
    </citation>
    <scope>NUCLEOTIDE SEQUENCE</scope>
    <source>
        <strain evidence="2">GVMAG-S-3300011013-78</strain>
    </source>
</reference>
<accession>A0A6C0KGK8</accession>
<feature type="transmembrane region" description="Helical" evidence="1">
    <location>
        <begin position="6"/>
        <end position="25"/>
    </location>
</feature>
<evidence type="ECO:0008006" key="3">
    <source>
        <dbReference type="Google" id="ProtNLM"/>
    </source>
</evidence>
<dbReference type="InterPro" id="IPR018687">
    <property type="entry name" value="DUF2177_membr"/>
</dbReference>
<name>A0A6C0KGK8_9ZZZZ</name>
<keyword evidence="1" id="KW-0472">Membrane</keyword>
<dbReference type="EMBL" id="MN740879">
    <property type="protein sequence ID" value="QHU16331.1"/>
    <property type="molecule type" value="Genomic_DNA"/>
</dbReference>
<protein>
    <recommendedName>
        <fullName evidence="3">DUF2177 family protein</fullName>
    </recommendedName>
</protein>
<evidence type="ECO:0000313" key="2">
    <source>
        <dbReference type="EMBL" id="QHU16331.1"/>
    </source>
</evidence>
<proteinExistence type="predicted"/>
<feature type="transmembrane region" description="Helical" evidence="1">
    <location>
        <begin position="91"/>
        <end position="113"/>
    </location>
</feature>
<feature type="transmembrane region" description="Helical" evidence="1">
    <location>
        <begin position="37"/>
        <end position="59"/>
    </location>
</feature>